<feature type="compositionally biased region" description="Basic and acidic residues" evidence="1">
    <location>
        <begin position="100"/>
        <end position="113"/>
    </location>
</feature>
<name>A0A8J6H6F9_TENMO</name>
<comment type="caution">
    <text evidence="2">The sequence shown here is derived from an EMBL/GenBank/DDBJ whole genome shotgun (WGS) entry which is preliminary data.</text>
</comment>
<evidence type="ECO:0000256" key="1">
    <source>
        <dbReference type="SAM" id="MobiDB-lite"/>
    </source>
</evidence>
<dbReference type="AlphaFoldDB" id="A0A8J6H6F9"/>
<protein>
    <submittedName>
        <fullName evidence="2">Uncharacterized protein</fullName>
    </submittedName>
</protein>
<proteinExistence type="predicted"/>
<evidence type="ECO:0000313" key="2">
    <source>
        <dbReference type="EMBL" id="KAH0808172.1"/>
    </source>
</evidence>
<gene>
    <name evidence="2" type="ORF">GEV33_014619</name>
</gene>
<accession>A0A8J6H6F9</accession>
<sequence>MGWSLVKGPDKGHGTRVLSDLRRGQSPSRPLPPLRFRSRKMLMVDFRTAAMSKDDFSWTIDQFLDGLRNPCGRFSVGQKSSGLRSDGSSGVFPNGSGRLHTGDKINRNLDRGHGPGISALGWG</sequence>
<keyword evidence="3" id="KW-1185">Reference proteome</keyword>
<reference evidence="2" key="2">
    <citation type="submission" date="2021-08" db="EMBL/GenBank/DDBJ databases">
        <authorList>
            <person name="Eriksson T."/>
        </authorList>
    </citation>
    <scope>NUCLEOTIDE SEQUENCE</scope>
    <source>
        <strain evidence="2">Stoneville</strain>
        <tissue evidence="2">Whole head</tissue>
    </source>
</reference>
<feature type="compositionally biased region" description="Polar residues" evidence="1">
    <location>
        <begin position="77"/>
        <end position="88"/>
    </location>
</feature>
<feature type="compositionally biased region" description="Basic and acidic residues" evidence="1">
    <location>
        <begin position="8"/>
        <end position="23"/>
    </location>
</feature>
<dbReference type="EMBL" id="JABDTM020029116">
    <property type="protein sequence ID" value="KAH0808172.1"/>
    <property type="molecule type" value="Genomic_DNA"/>
</dbReference>
<reference evidence="2" key="1">
    <citation type="journal article" date="2020" name="J Insects Food Feed">
        <title>The yellow mealworm (Tenebrio molitor) genome: a resource for the emerging insects as food and feed industry.</title>
        <authorList>
            <person name="Eriksson T."/>
            <person name="Andere A."/>
            <person name="Kelstrup H."/>
            <person name="Emery V."/>
            <person name="Picard C."/>
        </authorList>
    </citation>
    <scope>NUCLEOTIDE SEQUENCE</scope>
    <source>
        <strain evidence="2">Stoneville</strain>
        <tissue evidence="2">Whole head</tissue>
    </source>
</reference>
<dbReference type="Proteomes" id="UP000719412">
    <property type="component" value="Unassembled WGS sequence"/>
</dbReference>
<organism evidence="2 3">
    <name type="scientific">Tenebrio molitor</name>
    <name type="common">Yellow mealworm beetle</name>
    <dbReference type="NCBI Taxonomy" id="7067"/>
    <lineage>
        <taxon>Eukaryota</taxon>
        <taxon>Metazoa</taxon>
        <taxon>Ecdysozoa</taxon>
        <taxon>Arthropoda</taxon>
        <taxon>Hexapoda</taxon>
        <taxon>Insecta</taxon>
        <taxon>Pterygota</taxon>
        <taxon>Neoptera</taxon>
        <taxon>Endopterygota</taxon>
        <taxon>Coleoptera</taxon>
        <taxon>Polyphaga</taxon>
        <taxon>Cucujiformia</taxon>
        <taxon>Tenebrionidae</taxon>
        <taxon>Tenebrio</taxon>
    </lineage>
</organism>
<feature type="region of interest" description="Disordered" evidence="1">
    <location>
        <begin position="77"/>
        <end position="123"/>
    </location>
</feature>
<feature type="region of interest" description="Disordered" evidence="1">
    <location>
        <begin position="1"/>
        <end position="34"/>
    </location>
</feature>
<evidence type="ECO:0000313" key="3">
    <source>
        <dbReference type="Proteomes" id="UP000719412"/>
    </source>
</evidence>